<protein>
    <recommendedName>
        <fullName evidence="5">Caspase family p20 domain-containing protein</fullName>
    </recommendedName>
</protein>
<keyword evidence="7" id="KW-1185">Reference proteome</keyword>
<evidence type="ECO:0000256" key="4">
    <source>
        <dbReference type="ARBA" id="ARBA00022801"/>
    </source>
</evidence>
<dbReference type="InterPro" id="IPR011600">
    <property type="entry name" value="Pept_C14_caspase"/>
</dbReference>
<dbReference type="AlphaFoldDB" id="A0A8B6F815"/>
<dbReference type="InterPro" id="IPR029030">
    <property type="entry name" value="Caspase-like_dom_sf"/>
</dbReference>
<comment type="caution">
    <text evidence="6">The sequence shown here is derived from an EMBL/GenBank/DDBJ whole genome shotgun (WGS) entry which is preliminary data.</text>
</comment>
<dbReference type="PANTHER" id="PTHR47901">
    <property type="entry name" value="CASPASE RECRUITMENT DOMAIN-CONTAINING PROTEIN 18"/>
    <property type="match status" value="1"/>
</dbReference>
<dbReference type="Pfam" id="PF00656">
    <property type="entry name" value="Peptidase_C14"/>
    <property type="match status" value="1"/>
</dbReference>
<evidence type="ECO:0000256" key="2">
    <source>
        <dbReference type="ARBA" id="ARBA00022670"/>
    </source>
</evidence>
<gene>
    <name evidence="6" type="ORF">MGAL_10B027968</name>
</gene>
<dbReference type="PROSITE" id="PS50208">
    <property type="entry name" value="CASPASE_P20"/>
    <property type="match status" value="1"/>
</dbReference>
<dbReference type="GO" id="GO:0004197">
    <property type="term" value="F:cysteine-type endopeptidase activity"/>
    <property type="evidence" value="ECO:0007669"/>
    <property type="project" value="InterPro"/>
</dbReference>
<dbReference type="InterPro" id="IPR002398">
    <property type="entry name" value="Pept_C14"/>
</dbReference>
<dbReference type="PRINTS" id="PR00376">
    <property type="entry name" value="IL1BCENZYME"/>
</dbReference>
<evidence type="ECO:0000256" key="1">
    <source>
        <dbReference type="ARBA" id="ARBA00010134"/>
    </source>
</evidence>
<dbReference type="EMBL" id="UYJE01006328">
    <property type="protein sequence ID" value="VDI45101.1"/>
    <property type="molecule type" value="Genomic_DNA"/>
</dbReference>
<keyword evidence="2" id="KW-0645">Protease</keyword>
<proteinExistence type="inferred from homology"/>
<sequence length="119" mass="13802">MTSFYSALAYSNNNTKDYYGILRGSEVDVTNLKDFFSKLGYQVECKSDMTKRELEDCFQDIERKYLTEKSKDYHSFICVIMSHGNEKGISTKEENGMITEHEITEPFKNKEGGKFNGMF</sequence>
<evidence type="ECO:0000313" key="6">
    <source>
        <dbReference type="EMBL" id="VDI45101.1"/>
    </source>
</evidence>
<dbReference type="Gene3D" id="3.40.50.1460">
    <property type="match status" value="1"/>
</dbReference>
<evidence type="ECO:0000313" key="7">
    <source>
        <dbReference type="Proteomes" id="UP000596742"/>
    </source>
</evidence>
<dbReference type="InterPro" id="IPR001309">
    <property type="entry name" value="Pept_C14_p20"/>
</dbReference>
<name>A0A8B6F815_MYTGA</name>
<evidence type="ECO:0000256" key="3">
    <source>
        <dbReference type="ARBA" id="ARBA00022703"/>
    </source>
</evidence>
<dbReference type="Proteomes" id="UP000596742">
    <property type="component" value="Unassembled WGS sequence"/>
</dbReference>
<keyword evidence="4" id="KW-0378">Hydrolase</keyword>
<keyword evidence="3" id="KW-0053">Apoptosis</keyword>
<dbReference type="InterPro" id="IPR015917">
    <property type="entry name" value="Pept_C14A"/>
</dbReference>
<dbReference type="GO" id="GO:0006508">
    <property type="term" value="P:proteolysis"/>
    <property type="evidence" value="ECO:0007669"/>
    <property type="project" value="UniProtKB-KW"/>
</dbReference>
<feature type="domain" description="Caspase family p20" evidence="5">
    <location>
        <begin position="7"/>
        <end position="109"/>
    </location>
</feature>
<dbReference type="SUPFAM" id="SSF52129">
    <property type="entry name" value="Caspase-like"/>
    <property type="match status" value="1"/>
</dbReference>
<dbReference type="OrthoDB" id="6044569at2759"/>
<organism evidence="6 7">
    <name type="scientific">Mytilus galloprovincialis</name>
    <name type="common">Mediterranean mussel</name>
    <dbReference type="NCBI Taxonomy" id="29158"/>
    <lineage>
        <taxon>Eukaryota</taxon>
        <taxon>Metazoa</taxon>
        <taxon>Spiralia</taxon>
        <taxon>Lophotrochozoa</taxon>
        <taxon>Mollusca</taxon>
        <taxon>Bivalvia</taxon>
        <taxon>Autobranchia</taxon>
        <taxon>Pteriomorphia</taxon>
        <taxon>Mytilida</taxon>
        <taxon>Mytiloidea</taxon>
        <taxon>Mytilidae</taxon>
        <taxon>Mytilinae</taxon>
        <taxon>Mytilus</taxon>
    </lineage>
</organism>
<reference evidence="6" key="1">
    <citation type="submission" date="2018-11" db="EMBL/GenBank/DDBJ databases">
        <authorList>
            <person name="Alioto T."/>
            <person name="Alioto T."/>
        </authorList>
    </citation>
    <scope>NUCLEOTIDE SEQUENCE</scope>
</reference>
<evidence type="ECO:0000259" key="5">
    <source>
        <dbReference type="PROSITE" id="PS50208"/>
    </source>
</evidence>
<comment type="similarity">
    <text evidence="1">Belongs to the peptidase C14A family.</text>
</comment>
<accession>A0A8B6F815</accession>
<dbReference type="PANTHER" id="PTHR47901:SF8">
    <property type="entry name" value="CASPASE-3"/>
    <property type="match status" value="1"/>
</dbReference>
<dbReference type="GO" id="GO:0006915">
    <property type="term" value="P:apoptotic process"/>
    <property type="evidence" value="ECO:0007669"/>
    <property type="project" value="UniProtKB-KW"/>
</dbReference>